<keyword evidence="1" id="KW-0732">Signal</keyword>
<comment type="caution">
    <text evidence="2">The sequence shown here is derived from an EMBL/GenBank/DDBJ whole genome shotgun (WGS) entry which is preliminary data.</text>
</comment>
<dbReference type="AlphaFoldDB" id="A0ABD2PBK1"/>
<organism evidence="2 3">
    <name type="scientific">Cryptolaemus montrouzieri</name>
    <dbReference type="NCBI Taxonomy" id="559131"/>
    <lineage>
        <taxon>Eukaryota</taxon>
        <taxon>Metazoa</taxon>
        <taxon>Ecdysozoa</taxon>
        <taxon>Arthropoda</taxon>
        <taxon>Hexapoda</taxon>
        <taxon>Insecta</taxon>
        <taxon>Pterygota</taxon>
        <taxon>Neoptera</taxon>
        <taxon>Endopterygota</taxon>
        <taxon>Coleoptera</taxon>
        <taxon>Polyphaga</taxon>
        <taxon>Cucujiformia</taxon>
        <taxon>Coccinelloidea</taxon>
        <taxon>Coccinellidae</taxon>
        <taxon>Scymninae</taxon>
        <taxon>Scymnini</taxon>
        <taxon>Cryptolaemus</taxon>
    </lineage>
</organism>
<evidence type="ECO:0000313" key="2">
    <source>
        <dbReference type="EMBL" id="KAL3288152.1"/>
    </source>
</evidence>
<keyword evidence="3" id="KW-1185">Reference proteome</keyword>
<evidence type="ECO:0000313" key="3">
    <source>
        <dbReference type="Proteomes" id="UP001516400"/>
    </source>
</evidence>
<sequence length="462" mass="52754">MKSFICTWIIKICLAIFLPSAAGDISNIFSVVKQYERNSSEVTLNEDASTEVSNISIYNNHSYILKIHFTLNENTIVPYLGDLIFKNHDMLDITTEDLIDVSKLEEYGFDESLQLLNKLNVSSDVISVDNFKRLLEISNMTFNDFYEKLKNVINLPMQDALQILKINLSDFSNALAFGNQDAVFEALREGEYTREKFEEAAQKVGTDLPTFYINVKKIILNQMKTNNISHFVEELKDFPNLDKKFYDNVVMVLNLSTADVYRVVNLRKILDNIHNRLNENITLGVVTDIHEITMHKKIYNILEPVKAIVNIYAESILNPSQIYDNLILTKKQAENAVILWSNETIEQTIHLGTVDKNIANCSYFTIDNNQLVDNPVTIVNMSTCCVIVATEKDTIFNLGNPLICDEKLIGLASTSNKDKNLLAFDTLYHKLEENPNSGAENIKQFFTVYPHLMMLLLVILLY</sequence>
<gene>
    <name evidence="2" type="ORF">HHI36_002600</name>
</gene>
<accession>A0ABD2PBK1</accession>
<proteinExistence type="predicted"/>
<protein>
    <submittedName>
        <fullName evidence="2">Uncharacterized protein</fullName>
    </submittedName>
</protein>
<reference evidence="2 3" key="1">
    <citation type="journal article" date="2021" name="BMC Biol.">
        <title>Horizontally acquired antibacterial genes associated with adaptive radiation of ladybird beetles.</title>
        <authorList>
            <person name="Li H.S."/>
            <person name="Tang X.F."/>
            <person name="Huang Y.H."/>
            <person name="Xu Z.Y."/>
            <person name="Chen M.L."/>
            <person name="Du X.Y."/>
            <person name="Qiu B.Y."/>
            <person name="Chen P.T."/>
            <person name="Zhang W."/>
            <person name="Slipinski A."/>
            <person name="Escalona H.E."/>
            <person name="Waterhouse R.M."/>
            <person name="Zwick A."/>
            <person name="Pang H."/>
        </authorList>
    </citation>
    <scope>NUCLEOTIDE SEQUENCE [LARGE SCALE GENOMIC DNA]</scope>
    <source>
        <strain evidence="2">SYSU2018</strain>
    </source>
</reference>
<feature type="chain" id="PRO_5044891234" evidence="1">
    <location>
        <begin position="24"/>
        <end position="462"/>
    </location>
</feature>
<dbReference type="EMBL" id="JABFTP020000185">
    <property type="protein sequence ID" value="KAL3288152.1"/>
    <property type="molecule type" value="Genomic_DNA"/>
</dbReference>
<feature type="signal peptide" evidence="1">
    <location>
        <begin position="1"/>
        <end position="23"/>
    </location>
</feature>
<dbReference type="Proteomes" id="UP001516400">
    <property type="component" value="Unassembled WGS sequence"/>
</dbReference>
<name>A0ABD2PBK1_9CUCU</name>
<evidence type="ECO:0000256" key="1">
    <source>
        <dbReference type="SAM" id="SignalP"/>
    </source>
</evidence>